<evidence type="ECO:0000313" key="4">
    <source>
        <dbReference type="Proteomes" id="UP000323621"/>
    </source>
</evidence>
<evidence type="ECO:0000313" key="3">
    <source>
        <dbReference type="EMBL" id="TYC13558.1"/>
    </source>
</evidence>
<dbReference type="InterPro" id="IPR026444">
    <property type="entry name" value="Secre_tail"/>
</dbReference>
<feature type="domain" description="Secretion system C-terminal sorting" evidence="2">
    <location>
        <begin position="371"/>
        <end position="421"/>
    </location>
</feature>
<dbReference type="SUPFAM" id="SSF63829">
    <property type="entry name" value="Calcium-dependent phosphotriesterase"/>
    <property type="match status" value="1"/>
</dbReference>
<name>A0ABY3MB88_9FLAO</name>
<dbReference type="InterPro" id="IPR013431">
    <property type="entry name" value="Delta_60_rpt"/>
</dbReference>
<dbReference type="Gene3D" id="2.80.10.50">
    <property type="match status" value="2"/>
</dbReference>
<evidence type="ECO:0000259" key="2">
    <source>
        <dbReference type="Pfam" id="PF18962"/>
    </source>
</evidence>
<organism evidence="3 4">
    <name type="scientific">Bizionia gelidisalsuginis</name>
    <dbReference type="NCBI Taxonomy" id="291188"/>
    <lineage>
        <taxon>Bacteria</taxon>
        <taxon>Pseudomonadati</taxon>
        <taxon>Bacteroidota</taxon>
        <taxon>Flavobacteriia</taxon>
        <taxon>Flavobacteriales</taxon>
        <taxon>Flavobacteriaceae</taxon>
        <taxon>Bizionia</taxon>
    </lineage>
</organism>
<gene>
    <name evidence="3" type="ORF">ES677_07435</name>
</gene>
<dbReference type="Proteomes" id="UP000323621">
    <property type="component" value="Unassembled WGS sequence"/>
</dbReference>
<dbReference type="Pfam" id="PF18962">
    <property type="entry name" value="Por_Secre_tail"/>
    <property type="match status" value="1"/>
</dbReference>
<proteinExistence type="predicted"/>
<evidence type="ECO:0000256" key="1">
    <source>
        <dbReference type="ARBA" id="ARBA00022729"/>
    </source>
</evidence>
<dbReference type="RefSeq" id="WP_148380913.1">
    <property type="nucleotide sequence ID" value="NZ_VSKN01000007.1"/>
</dbReference>
<reference evidence="3 4" key="1">
    <citation type="submission" date="2019-08" db="EMBL/GenBank/DDBJ databases">
        <title>Genomes of Antarctic Bizionia species.</title>
        <authorList>
            <person name="Bowman J.P."/>
        </authorList>
    </citation>
    <scope>NUCLEOTIDE SEQUENCE [LARGE SCALE GENOMIC DNA]</scope>
    <source>
        <strain evidence="3 4">IC164</strain>
    </source>
</reference>
<protein>
    <submittedName>
        <fullName evidence="3">T9SS type A sorting domain-containing protein</fullName>
    </submittedName>
</protein>
<dbReference type="NCBIfam" id="TIGR04183">
    <property type="entry name" value="Por_Secre_tail"/>
    <property type="match status" value="1"/>
</dbReference>
<dbReference type="EMBL" id="VSKN01000007">
    <property type="protein sequence ID" value="TYC13558.1"/>
    <property type="molecule type" value="Genomic_DNA"/>
</dbReference>
<keyword evidence="4" id="KW-1185">Reference proteome</keyword>
<dbReference type="Pfam" id="PF17164">
    <property type="entry name" value="DUF5122"/>
    <property type="match status" value="1"/>
</dbReference>
<comment type="caution">
    <text evidence="3">The sequence shown here is derived from an EMBL/GenBank/DDBJ whole genome shotgun (WGS) entry which is preliminary data.</text>
</comment>
<sequence>MKFKTLITTLLITINCFTQSLDTSFSDDGKLLLENIGVFKETIVQDDGKVLFTGKNEENYGTVFRLNTDGTYDHTFGTQGKLILTTTGNLTRPHINSDGSYFIYDGNNHLIKLFNDGTVDNSFNNTSFGGQDYVVLSTGKIVAIDSKHTLKRYNSDGTIDSSYGTNGILTVFSQGQKIVRIEVNPATDDIYILDSGSSNANYKVWKLFSDNTLNNSPFIQGSFVWTTDFRFYDNKLYLSGHKSPSLNSRLTKLGIDDLNVLQLTSVDRNDFIPRNKLSFQENGTAVQLLRHYVDQYNYNIKINLFDNDYSNTNLITANFPEIEYFDDGFIASDNFLNKIYFVSGGYNNIFIARFNYSTLSINESEMNKIKIWPNPIENIVNFSTDFKTGEIYSIDGKQVLLNIRGTSLDITNLSKGIYILKGIDIYDRNINLKIVRK</sequence>
<keyword evidence="1" id="KW-0732">Signal</keyword>
<accession>A0ABY3MB88</accession>